<feature type="transmembrane region" description="Helical" evidence="6">
    <location>
        <begin position="111"/>
        <end position="132"/>
    </location>
</feature>
<feature type="transmembrane region" description="Helical" evidence="6">
    <location>
        <begin position="259"/>
        <end position="281"/>
    </location>
</feature>
<feature type="transmembrane region" description="Helical" evidence="6">
    <location>
        <begin position="144"/>
        <end position="163"/>
    </location>
</feature>
<dbReference type="PANTHER" id="PTHR43124">
    <property type="entry name" value="PURINE EFFLUX PUMP PBUE"/>
    <property type="match status" value="1"/>
</dbReference>
<dbReference type="KEGG" id="ccam:M5D45_28080"/>
<dbReference type="Gene3D" id="1.20.1250.20">
    <property type="entry name" value="MFS general substrate transporter like domains"/>
    <property type="match status" value="1"/>
</dbReference>
<evidence type="ECO:0000256" key="2">
    <source>
        <dbReference type="ARBA" id="ARBA00022475"/>
    </source>
</evidence>
<dbReference type="InterPro" id="IPR050189">
    <property type="entry name" value="MFS_Efflux_Transporters"/>
</dbReference>
<keyword evidence="4 6" id="KW-1133">Transmembrane helix</keyword>
<dbReference type="GO" id="GO:0022857">
    <property type="term" value="F:transmembrane transporter activity"/>
    <property type="evidence" value="ECO:0007669"/>
    <property type="project" value="InterPro"/>
</dbReference>
<evidence type="ECO:0000256" key="6">
    <source>
        <dbReference type="SAM" id="Phobius"/>
    </source>
</evidence>
<keyword evidence="2" id="KW-1003">Cell membrane</keyword>
<keyword evidence="10" id="KW-1185">Reference proteome</keyword>
<feature type="transmembrane region" description="Helical" evidence="6">
    <location>
        <begin position="215"/>
        <end position="239"/>
    </location>
</feature>
<feature type="transmembrane region" description="Helical" evidence="6">
    <location>
        <begin position="21"/>
        <end position="42"/>
    </location>
</feature>
<evidence type="ECO:0000313" key="9">
    <source>
        <dbReference type="EMBL" id="URF08214.1"/>
    </source>
</evidence>
<comment type="subcellular location">
    <subcellularLocation>
        <location evidence="1">Cell membrane</location>
        <topology evidence="1">Multi-pass membrane protein</topology>
    </subcellularLocation>
</comment>
<protein>
    <submittedName>
        <fullName evidence="9">MFS transporter</fullName>
    </submittedName>
</protein>
<evidence type="ECO:0000259" key="7">
    <source>
        <dbReference type="PROSITE" id="PS50850"/>
    </source>
</evidence>
<dbReference type="InterPro" id="IPR020846">
    <property type="entry name" value="MFS_dom"/>
</dbReference>
<organism evidence="9 11">
    <name type="scientific">Cupriavidus campinensis</name>
    <dbReference type="NCBI Taxonomy" id="151783"/>
    <lineage>
        <taxon>Bacteria</taxon>
        <taxon>Pseudomonadati</taxon>
        <taxon>Pseudomonadota</taxon>
        <taxon>Betaproteobacteria</taxon>
        <taxon>Burkholderiales</taxon>
        <taxon>Burkholderiaceae</taxon>
        <taxon>Cupriavidus</taxon>
    </lineage>
</organism>
<dbReference type="InterPro" id="IPR011701">
    <property type="entry name" value="MFS"/>
</dbReference>
<keyword evidence="5 6" id="KW-0472">Membrane</keyword>
<name>A0AAE9I6J7_9BURK</name>
<feature type="transmembrane region" description="Helical" evidence="6">
    <location>
        <begin position="54"/>
        <end position="76"/>
    </location>
</feature>
<sequence length="415" mass="43453">MSTFPEESPSTTPDATARRGITFLTFAFILSQFYRSCLAVIAPELQHDFQLSPAGYGALSSGFFLAFAVAQIPVGLAFDRFGVGRPTAWLLGVGAVSGIAFAAAPSATVAMLAQMGLGLACAPVFMGLLHYASEQLSERQYMRVVSRSNALGMVGALCATAPLGWASQHVGWRPAMAASAIFMAAVCYGVWRVVRDEGHAEARNVPMGAMLTDSARLLGMGSLWLLIPMCVAMAAGTAFRNAWSGPYLADVYHLNAGTRGVALTLLSLAGFLTAFLLPVLVRGTSLKATIFGWGVLSMVGGLLLWGWPDSGIVSGVGLMALLSTIGMLHPLVMAQGRALIPAPSRGRGLGVLNTFVFLGSALTSWGFGLIANAGHTRQWPEADSYGAIFLTAGVLVGLALVPYAFSRTSAAAQPR</sequence>
<feature type="transmembrane region" description="Helical" evidence="6">
    <location>
        <begin position="385"/>
        <end position="405"/>
    </location>
</feature>
<evidence type="ECO:0000256" key="1">
    <source>
        <dbReference type="ARBA" id="ARBA00004651"/>
    </source>
</evidence>
<evidence type="ECO:0000256" key="3">
    <source>
        <dbReference type="ARBA" id="ARBA00022692"/>
    </source>
</evidence>
<dbReference type="EMBL" id="CP097331">
    <property type="protein sequence ID" value="URF08214.1"/>
    <property type="molecule type" value="Genomic_DNA"/>
</dbReference>
<proteinExistence type="predicted"/>
<evidence type="ECO:0000256" key="4">
    <source>
        <dbReference type="ARBA" id="ARBA00022989"/>
    </source>
</evidence>
<accession>A0AAE9I6J7</accession>
<dbReference type="InterPro" id="IPR036259">
    <property type="entry name" value="MFS_trans_sf"/>
</dbReference>
<dbReference type="PROSITE" id="PS50850">
    <property type="entry name" value="MFS"/>
    <property type="match status" value="1"/>
</dbReference>
<dbReference type="Proteomes" id="UP001056132">
    <property type="component" value="Chromosome 2"/>
</dbReference>
<reference evidence="8 10" key="1">
    <citation type="submission" date="2019-05" db="EMBL/GenBank/DDBJ databases">
        <title>Whole genome sequence analysis of Cupriavidus campinensis S14E4C strain.</title>
        <authorList>
            <person name="Abbaszade G."/>
            <person name="Szabo A."/>
            <person name="Toumi M."/>
            <person name="Toth E."/>
        </authorList>
    </citation>
    <scope>NUCLEOTIDE SEQUENCE [LARGE SCALE GENOMIC DNA]</scope>
    <source>
        <strain evidence="8 10">S14E4C</strain>
    </source>
</reference>
<dbReference type="Pfam" id="PF07690">
    <property type="entry name" value="MFS_1"/>
    <property type="match status" value="1"/>
</dbReference>
<dbReference type="AlphaFoldDB" id="A0AAE9I6J7"/>
<evidence type="ECO:0000313" key="10">
    <source>
        <dbReference type="Proteomes" id="UP000318943"/>
    </source>
</evidence>
<evidence type="ECO:0000313" key="8">
    <source>
        <dbReference type="EMBL" id="TSP12851.1"/>
    </source>
</evidence>
<feature type="transmembrane region" description="Helical" evidence="6">
    <location>
        <begin position="312"/>
        <end position="332"/>
    </location>
</feature>
<keyword evidence="3 6" id="KW-0812">Transmembrane</keyword>
<feature type="domain" description="Major facilitator superfamily (MFS) profile" evidence="7">
    <location>
        <begin position="20"/>
        <end position="411"/>
    </location>
</feature>
<reference evidence="9" key="3">
    <citation type="submission" date="2022-05" db="EMBL/GenBank/DDBJ databases">
        <authorList>
            <person name="Kunte H.-J."/>
        </authorList>
    </citation>
    <scope>NUCLEOTIDE SEQUENCE</scope>
    <source>
        <strain evidence="9">G5</strain>
    </source>
</reference>
<dbReference type="GO" id="GO:0005886">
    <property type="term" value="C:plasma membrane"/>
    <property type="evidence" value="ECO:0007669"/>
    <property type="project" value="UniProtKB-SubCell"/>
</dbReference>
<gene>
    <name evidence="8" type="ORF">FGG12_10605</name>
    <name evidence="9" type="ORF">M5D45_28080</name>
</gene>
<dbReference type="Proteomes" id="UP000318943">
    <property type="component" value="Unassembled WGS sequence"/>
</dbReference>
<feature type="transmembrane region" description="Helical" evidence="6">
    <location>
        <begin position="352"/>
        <end position="373"/>
    </location>
</feature>
<dbReference type="SUPFAM" id="SSF103473">
    <property type="entry name" value="MFS general substrate transporter"/>
    <property type="match status" value="1"/>
</dbReference>
<feature type="transmembrane region" description="Helical" evidence="6">
    <location>
        <begin position="88"/>
        <end position="105"/>
    </location>
</feature>
<evidence type="ECO:0000313" key="11">
    <source>
        <dbReference type="Proteomes" id="UP001056132"/>
    </source>
</evidence>
<evidence type="ECO:0000256" key="5">
    <source>
        <dbReference type="ARBA" id="ARBA00023136"/>
    </source>
</evidence>
<reference evidence="9" key="2">
    <citation type="journal article" date="2022" name="Microbiol. Resour. Announc.">
        <title>Genome Sequence of Cupriavidus campinensis Strain G5, a Member of a Bacterial Consortium Capable of Polyethylene Degradation.</title>
        <authorList>
            <person name="Schneider B."/>
            <person name="Pfeiffer F."/>
            <person name="Dyall-Smith M."/>
            <person name="Kunte H.J."/>
        </authorList>
    </citation>
    <scope>NUCLEOTIDE SEQUENCE</scope>
    <source>
        <strain evidence="9">G5</strain>
    </source>
</reference>
<dbReference type="PANTHER" id="PTHR43124:SF3">
    <property type="entry name" value="CHLORAMPHENICOL EFFLUX PUMP RV0191"/>
    <property type="match status" value="1"/>
</dbReference>
<dbReference type="EMBL" id="VCIZ01000005">
    <property type="protein sequence ID" value="TSP12851.1"/>
    <property type="molecule type" value="Genomic_DNA"/>
</dbReference>
<feature type="transmembrane region" description="Helical" evidence="6">
    <location>
        <begin position="175"/>
        <end position="194"/>
    </location>
</feature>
<feature type="transmembrane region" description="Helical" evidence="6">
    <location>
        <begin position="288"/>
        <end position="306"/>
    </location>
</feature>